<dbReference type="Proteomes" id="UP000646827">
    <property type="component" value="Unassembled WGS sequence"/>
</dbReference>
<keyword evidence="2" id="KW-1185">Reference proteome</keyword>
<protein>
    <submittedName>
        <fullName evidence="1">Uncharacterized protein</fullName>
    </submittedName>
</protein>
<gene>
    <name evidence="1" type="ORF">INT45_005467</name>
</gene>
<reference evidence="1 2" key="1">
    <citation type="submission" date="2020-12" db="EMBL/GenBank/DDBJ databases">
        <title>Metabolic potential, ecology and presence of endohyphal bacteria is reflected in genomic diversity of Mucoromycotina.</title>
        <authorList>
            <person name="Muszewska A."/>
            <person name="Okrasinska A."/>
            <person name="Steczkiewicz K."/>
            <person name="Drgas O."/>
            <person name="Orlowska M."/>
            <person name="Perlinska-Lenart U."/>
            <person name="Aleksandrzak-Piekarczyk T."/>
            <person name="Szatraj K."/>
            <person name="Zielenkiewicz U."/>
            <person name="Pilsyk S."/>
            <person name="Malc E."/>
            <person name="Mieczkowski P."/>
            <person name="Kruszewska J.S."/>
            <person name="Biernat P."/>
            <person name="Pawlowska J."/>
        </authorList>
    </citation>
    <scope>NUCLEOTIDE SEQUENCE [LARGE SCALE GENOMIC DNA]</scope>
    <source>
        <strain evidence="1 2">CBS 142.35</strain>
    </source>
</reference>
<proteinExistence type="predicted"/>
<sequence>MPLTGYCPWKQCTPGAWMRIQYSWTNKVTGSEQRDDISDNAALAGACDRPLLGLLDVREDAGRAFRNQASTQTTKGTTFPGYYVVNSAA</sequence>
<dbReference type="EMBL" id="JAEPRB010000209">
    <property type="protein sequence ID" value="KAG2218820.1"/>
    <property type="molecule type" value="Genomic_DNA"/>
</dbReference>
<name>A0A8H7RY80_9FUNG</name>
<organism evidence="1 2">
    <name type="scientific">Circinella minor</name>
    <dbReference type="NCBI Taxonomy" id="1195481"/>
    <lineage>
        <taxon>Eukaryota</taxon>
        <taxon>Fungi</taxon>
        <taxon>Fungi incertae sedis</taxon>
        <taxon>Mucoromycota</taxon>
        <taxon>Mucoromycotina</taxon>
        <taxon>Mucoromycetes</taxon>
        <taxon>Mucorales</taxon>
        <taxon>Lichtheimiaceae</taxon>
        <taxon>Circinella</taxon>
    </lineage>
</organism>
<comment type="caution">
    <text evidence="1">The sequence shown here is derived from an EMBL/GenBank/DDBJ whole genome shotgun (WGS) entry which is preliminary data.</text>
</comment>
<accession>A0A8H7RY80</accession>
<dbReference type="AlphaFoldDB" id="A0A8H7RY80"/>
<evidence type="ECO:0000313" key="1">
    <source>
        <dbReference type="EMBL" id="KAG2218820.1"/>
    </source>
</evidence>
<evidence type="ECO:0000313" key="2">
    <source>
        <dbReference type="Proteomes" id="UP000646827"/>
    </source>
</evidence>